<evidence type="ECO:0000313" key="2">
    <source>
        <dbReference type="Proteomes" id="UP000000763"/>
    </source>
</evidence>
<accession>C7J9W7</accession>
<reference evidence="2" key="2">
    <citation type="journal article" date="2008" name="Nucleic Acids Res.">
        <title>The rice annotation project database (RAP-DB): 2008 update.</title>
        <authorList>
            <consortium name="The rice annotation project (RAP)"/>
        </authorList>
    </citation>
    <scope>GENOME REANNOTATION</scope>
    <source>
        <strain evidence="2">cv. Nipponbare</strain>
    </source>
</reference>
<dbReference type="Proteomes" id="UP000000763">
    <property type="component" value="Chromosome 12"/>
</dbReference>
<protein>
    <submittedName>
        <fullName evidence="1">Os12g0108201 protein</fullName>
    </submittedName>
</protein>
<proteinExistence type="predicted"/>
<name>C7J9W7_ORYSJ</name>
<organism evidence="1 2">
    <name type="scientific">Oryza sativa subsp. japonica</name>
    <name type="common">Rice</name>
    <dbReference type="NCBI Taxonomy" id="39947"/>
    <lineage>
        <taxon>Eukaryota</taxon>
        <taxon>Viridiplantae</taxon>
        <taxon>Streptophyta</taxon>
        <taxon>Embryophyta</taxon>
        <taxon>Tracheophyta</taxon>
        <taxon>Spermatophyta</taxon>
        <taxon>Magnoliopsida</taxon>
        <taxon>Liliopsida</taxon>
        <taxon>Poales</taxon>
        <taxon>Poaceae</taxon>
        <taxon>BOP clade</taxon>
        <taxon>Oryzoideae</taxon>
        <taxon>Oryzeae</taxon>
        <taxon>Oryzinae</taxon>
        <taxon>Oryza</taxon>
        <taxon>Oryza sativa</taxon>
    </lineage>
</organism>
<dbReference type="EMBL" id="AP008218">
    <property type="protein sequence ID" value="BAH95480.1"/>
    <property type="molecule type" value="Genomic_DNA"/>
</dbReference>
<dbReference type="AlphaFoldDB" id="C7J9W7"/>
<sequence>MHDLLRRHNPCSRIHRRSSPRTVATGLATDQCLLSVHESWVFLCSSSLLGCSVHLHWISLWLQACKMELSWEAEQAATGGIKEQGGKCEGGGNWDT</sequence>
<reference evidence="1 2" key="1">
    <citation type="journal article" date="2005" name="Nature">
        <title>The map-based sequence of the rice genome.</title>
        <authorList>
            <consortium name="International rice genome sequencing project (IRGSP)"/>
            <person name="Matsumoto T."/>
            <person name="Wu J."/>
            <person name="Kanamori H."/>
            <person name="Katayose Y."/>
            <person name="Fujisawa M."/>
            <person name="Namiki N."/>
            <person name="Mizuno H."/>
            <person name="Yamamoto K."/>
            <person name="Antonio B.A."/>
            <person name="Baba T."/>
            <person name="Sakata K."/>
            <person name="Nagamura Y."/>
            <person name="Aoki H."/>
            <person name="Arikawa K."/>
            <person name="Arita K."/>
            <person name="Bito T."/>
            <person name="Chiden Y."/>
            <person name="Fujitsuka N."/>
            <person name="Fukunaka R."/>
            <person name="Hamada M."/>
            <person name="Harada C."/>
            <person name="Hayashi A."/>
            <person name="Hijishita S."/>
            <person name="Honda M."/>
            <person name="Hosokawa S."/>
            <person name="Ichikawa Y."/>
            <person name="Idonuma A."/>
            <person name="Iijima M."/>
            <person name="Ikeda M."/>
            <person name="Ikeno M."/>
            <person name="Ito K."/>
            <person name="Ito S."/>
            <person name="Ito T."/>
            <person name="Ito Y."/>
            <person name="Ito Y."/>
            <person name="Iwabuchi A."/>
            <person name="Kamiya K."/>
            <person name="Karasawa W."/>
            <person name="Kurita K."/>
            <person name="Katagiri S."/>
            <person name="Kikuta A."/>
            <person name="Kobayashi H."/>
            <person name="Kobayashi N."/>
            <person name="Machita K."/>
            <person name="Maehara T."/>
            <person name="Masukawa M."/>
            <person name="Mizubayashi T."/>
            <person name="Mukai Y."/>
            <person name="Nagasaki H."/>
            <person name="Nagata Y."/>
            <person name="Naito S."/>
            <person name="Nakashima M."/>
            <person name="Nakama Y."/>
            <person name="Nakamichi Y."/>
            <person name="Nakamura M."/>
            <person name="Meguro A."/>
            <person name="Negishi M."/>
            <person name="Ohta I."/>
            <person name="Ohta T."/>
            <person name="Okamoto M."/>
            <person name="Ono N."/>
            <person name="Saji S."/>
            <person name="Sakaguchi M."/>
            <person name="Sakai K."/>
            <person name="Shibata M."/>
            <person name="Shimokawa T."/>
            <person name="Song J."/>
            <person name="Takazaki Y."/>
            <person name="Terasawa K."/>
            <person name="Tsugane M."/>
            <person name="Tsuji K."/>
            <person name="Ueda S."/>
            <person name="Waki K."/>
            <person name="Yamagata H."/>
            <person name="Yamamoto M."/>
            <person name="Yamamoto S."/>
            <person name="Yamane H."/>
            <person name="Yoshiki S."/>
            <person name="Yoshihara R."/>
            <person name="Yukawa K."/>
            <person name="Zhong H."/>
            <person name="Yano M."/>
            <person name="Yuan Q."/>
            <person name="Ouyang S."/>
            <person name="Liu J."/>
            <person name="Jones K.M."/>
            <person name="Gansberger K."/>
            <person name="Moffat K."/>
            <person name="Hill J."/>
            <person name="Bera J."/>
            <person name="Fadrosh D."/>
            <person name="Jin S."/>
            <person name="Johri S."/>
            <person name="Kim M."/>
            <person name="Overton L."/>
            <person name="Reardon M."/>
            <person name="Tsitrin T."/>
            <person name="Vuong H."/>
            <person name="Weaver B."/>
            <person name="Ciecko A."/>
            <person name="Tallon L."/>
            <person name="Jackson J."/>
            <person name="Pai G."/>
            <person name="Aken S.V."/>
            <person name="Utterback T."/>
            <person name="Reidmuller S."/>
            <person name="Feldblyum T."/>
            <person name="Hsiao J."/>
            <person name="Zismann V."/>
            <person name="Iobst S."/>
            <person name="de Vazeille A.R."/>
            <person name="Buell C.R."/>
            <person name="Ying K."/>
            <person name="Li Y."/>
            <person name="Lu T."/>
            <person name="Huang Y."/>
            <person name="Zhao Q."/>
            <person name="Feng Q."/>
            <person name="Zhang L."/>
            <person name="Zhu J."/>
            <person name="Weng Q."/>
            <person name="Mu J."/>
            <person name="Lu Y."/>
            <person name="Fan D."/>
            <person name="Liu Y."/>
            <person name="Guan J."/>
            <person name="Zhang Y."/>
            <person name="Yu S."/>
            <person name="Liu X."/>
            <person name="Zhang Y."/>
            <person name="Hong G."/>
            <person name="Han B."/>
            <person name="Choisne N."/>
            <person name="Demange N."/>
            <person name="Orjeda G."/>
            <person name="Samain S."/>
            <person name="Cattolico L."/>
            <person name="Pelletier E."/>
            <person name="Couloux A."/>
            <person name="Segurens B."/>
            <person name="Wincker P."/>
            <person name="D'Hont A."/>
            <person name="Scarpelli C."/>
            <person name="Weissenbach J."/>
            <person name="Salanoubat M."/>
            <person name="Quetier F."/>
            <person name="Yu Y."/>
            <person name="Kim H.R."/>
            <person name="Rambo T."/>
            <person name="Currie J."/>
            <person name="Collura K."/>
            <person name="Luo M."/>
            <person name="Yang T."/>
            <person name="Ammiraju J.S.S."/>
            <person name="Engler F."/>
            <person name="Soderlund C."/>
            <person name="Wing R.A."/>
            <person name="Palmer L.E."/>
            <person name="de la Bastide M."/>
            <person name="Spiegel L."/>
            <person name="Nascimento L."/>
            <person name="Zutavern T."/>
            <person name="O'Shaughnessy A."/>
            <person name="Dike S."/>
            <person name="Dedhia N."/>
            <person name="Preston R."/>
            <person name="Balija V."/>
            <person name="McCombie W.R."/>
            <person name="Chow T."/>
            <person name="Chen H."/>
            <person name="Chung M."/>
            <person name="Chen C."/>
            <person name="Shaw J."/>
            <person name="Wu H."/>
            <person name="Hsiao K."/>
            <person name="Chao Y."/>
            <person name="Chu M."/>
            <person name="Cheng C."/>
            <person name="Hour A."/>
            <person name="Lee P."/>
            <person name="Lin S."/>
            <person name="Lin Y."/>
            <person name="Liou J."/>
            <person name="Liu S."/>
            <person name="Hsing Y."/>
            <person name="Raghuvanshi S."/>
            <person name="Mohanty A."/>
            <person name="Bharti A.K."/>
            <person name="Gaur A."/>
            <person name="Gupta V."/>
            <person name="Kumar D."/>
            <person name="Ravi V."/>
            <person name="Vij S."/>
            <person name="Kapur A."/>
            <person name="Khurana P."/>
            <person name="Khurana P."/>
            <person name="Khurana J.P."/>
            <person name="Tyagi A.K."/>
            <person name="Gaikwad K."/>
            <person name="Singh A."/>
            <person name="Dalal V."/>
            <person name="Srivastava S."/>
            <person name="Dixit A."/>
            <person name="Pal A.K."/>
            <person name="Ghazi I.A."/>
            <person name="Yadav M."/>
            <person name="Pandit A."/>
            <person name="Bhargava A."/>
            <person name="Sureshbabu K."/>
            <person name="Batra K."/>
            <person name="Sharma T.R."/>
            <person name="Mohapatra T."/>
            <person name="Singh N.K."/>
            <person name="Messing J."/>
            <person name="Nelson A.B."/>
            <person name="Fuks G."/>
            <person name="Kavchok S."/>
            <person name="Keizer G."/>
            <person name="Linton E."/>
            <person name="Llaca V."/>
            <person name="Song R."/>
            <person name="Tanyolac B."/>
            <person name="Young S."/>
            <person name="Ho-Il K."/>
            <person name="Hahn J.H."/>
            <person name="Sangsakoo G."/>
            <person name="Vanavichit A."/>
            <person name="de Mattos Luiz.A.T."/>
            <person name="Zimmer P.D."/>
            <person name="Malone G."/>
            <person name="Dellagostin O."/>
            <person name="de Oliveira A.C."/>
            <person name="Bevan M."/>
            <person name="Bancroft I."/>
            <person name="Minx P."/>
            <person name="Cordum H."/>
            <person name="Wilson R."/>
            <person name="Cheng Z."/>
            <person name="Jin W."/>
            <person name="Jiang J."/>
            <person name="Leong S.A."/>
            <person name="Iwama H."/>
            <person name="Gojobori T."/>
            <person name="Itoh T."/>
            <person name="Niimura Y."/>
            <person name="Fujii Y."/>
            <person name="Habara T."/>
            <person name="Sakai H."/>
            <person name="Sato Y."/>
            <person name="Wilson G."/>
            <person name="Kumar K."/>
            <person name="McCouch S."/>
            <person name="Juretic N."/>
            <person name="Hoen D."/>
            <person name="Wright S."/>
            <person name="Bruskiewich R."/>
            <person name="Bureau T."/>
            <person name="Miyao A."/>
            <person name="Hirochika H."/>
            <person name="Nishikawa T."/>
            <person name="Kadowaki K."/>
            <person name="Sugiura M."/>
            <person name="Burr B."/>
            <person name="Sasaki T."/>
        </authorList>
    </citation>
    <scope>NUCLEOTIDE SEQUENCE [LARGE SCALE GENOMIC DNA]</scope>
    <source>
        <strain evidence="2">cv. Nipponbare</strain>
    </source>
</reference>
<gene>
    <name evidence="1" type="ordered locus">Os12g0108201</name>
</gene>
<dbReference type="KEGG" id="dosa:Os12g0108201"/>
<evidence type="ECO:0000313" key="1">
    <source>
        <dbReference type="EMBL" id="BAH95480.1"/>
    </source>
</evidence>